<protein>
    <submittedName>
        <fullName evidence="2">Uncharacterized protein</fullName>
    </submittedName>
</protein>
<feature type="compositionally biased region" description="Low complexity" evidence="1">
    <location>
        <begin position="71"/>
        <end position="96"/>
    </location>
</feature>
<gene>
    <name evidence="2" type="ORF">M427DRAFT_30048</name>
</gene>
<sequence length="187" mass="19496">MSPSDGQSRRAGAWDIVGKGNVGMAVFGGDDKDTDPKHIKESGRDGLGGGSGREKCGTREHLSTSTLVYRSSSASFSTTTNTSTTSHSSFSSAITHPTSENEPPYPTVIPPQHVPAQTACATPEDGKDASGWMAPRAVLPSAGVAMTRHVQANRARSPTGMGASGEVRQTTVGQFVVCGECSGWCRR</sequence>
<organism evidence="2 3">
    <name type="scientific">Gonapodya prolifera (strain JEL478)</name>
    <name type="common">Monoblepharis prolifera</name>
    <dbReference type="NCBI Taxonomy" id="1344416"/>
    <lineage>
        <taxon>Eukaryota</taxon>
        <taxon>Fungi</taxon>
        <taxon>Fungi incertae sedis</taxon>
        <taxon>Chytridiomycota</taxon>
        <taxon>Chytridiomycota incertae sedis</taxon>
        <taxon>Monoblepharidomycetes</taxon>
        <taxon>Monoblepharidales</taxon>
        <taxon>Gonapodyaceae</taxon>
        <taxon>Gonapodya</taxon>
    </lineage>
</organism>
<evidence type="ECO:0000256" key="1">
    <source>
        <dbReference type="SAM" id="MobiDB-lite"/>
    </source>
</evidence>
<proteinExistence type="predicted"/>
<dbReference type="Proteomes" id="UP000070544">
    <property type="component" value="Unassembled WGS sequence"/>
</dbReference>
<feature type="region of interest" description="Disordered" evidence="1">
    <location>
        <begin position="25"/>
        <end position="103"/>
    </location>
</feature>
<feature type="compositionally biased region" description="Basic and acidic residues" evidence="1">
    <location>
        <begin position="52"/>
        <end position="62"/>
    </location>
</feature>
<dbReference type="EMBL" id="KQ965744">
    <property type="protein sequence ID" value="KXS17923.1"/>
    <property type="molecule type" value="Genomic_DNA"/>
</dbReference>
<dbReference type="AlphaFoldDB" id="A0A139AN12"/>
<evidence type="ECO:0000313" key="2">
    <source>
        <dbReference type="EMBL" id="KXS17923.1"/>
    </source>
</evidence>
<evidence type="ECO:0000313" key="3">
    <source>
        <dbReference type="Proteomes" id="UP000070544"/>
    </source>
</evidence>
<accession>A0A139AN12</accession>
<keyword evidence="3" id="KW-1185">Reference proteome</keyword>
<reference evidence="2 3" key="1">
    <citation type="journal article" date="2015" name="Genome Biol. Evol.">
        <title>Phylogenomic analyses indicate that early fungi evolved digesting cell walls of algal ancestors of land plants.</title>
        <authorList>
            <person name="Chang Y."/>
            <person name="Wang S."/>
            <person name="Sekimoto S."/>
            <person name="Aerts A.L."/>
            <person name="Choi C."/>
            <person name="Clum A."/>
            <person name="LaButti K.M."/>
            <person name="Lindquist E.A."/>
            <person name="Yee Ngan C."/>
            <person name="Ohm R.A."/>
            <person name="Salamov A.A."/>
            <person name="Grigoriev I.V."/>
            <person name="Spatafora J.W."/>
            <person name="Berbee M.L."/>
        </authorList>
    </citation>
    <scope>NUCLEOTIDE SEQUENCE [LARGE SCALE GENOMIC DNA]</scope>
    <source>
        <strain evidence="2 3">JEL478</strain>
    </source>
</reference>
<feature type="compositionally biased region" description="Basic and acidic residues" evidence="1">
    <location>
        <begin position="29"/>
        <end position="44"/>
    </location>
</feature>
<name>A0A139AN12_GONPJ</name>